<dbReference type="GO" id="GO:0005856">
    <property type="term" value="C:cytoskeleton"/>
    <property type="evidence" value="ECO:0007669"/>
    <property type="project" value="UniProtKB-SubCell"/>
</dbReference>
<accession>A0A1V9Y3R3</accession>
<dbReference type="FunCoup" id="A0A1V9Y3R3">
    <property type="interactions" value="1413"/>
</dbReference>
<evidence type="ECO:0000256" key="2">
    <source>
        <dbReference type="ARBA" id="ARBA00010305"/>
    </source>
</evidence>
<keyword evidence="8" id="KW-1185">Reference proteome</keyword>
<evidence type="ECO:0000313" key="8">
    <source>
        <dbReference type="Proteomes" id="UP000192247"/>
    </source>
</evidence>
<gene>
    <name evidence="7" type="ORF">BIW11_05100</name>
</gene>
<dbReference type="AlphaFoldDB" id="A0A1V9Y3R3"/>
<dbReference type="SUPFAM" id="SSF48452">
    <property type="entry name" value="TPR-like"/>
    <property type="match status" value="1"/>
</dbReference>
<evidence type="ECO:0000256" key="1">
    <source>
        <dbReference type="ARBA" id="ARBA00004245"/>
    </source>
</evidence>
<dbReference type="Proteomes" id="UP000192247">
    <property type="component" value="Unassembled WGS sequence"/>
</dbReference>
<dbReference type="GO" id="GO:0021952">
    <property type="term" value="P:central nervous system projection neuron axonogenesis"/>
    <property type="evidence" value="ECO:0007669"/>
    <property type="project" value="TreeGrafter"/>
</dbReference>
<dbReference type="Gene3D" id="1.25.40.10">
    <property type="entry name" value="Tetratricopeptide repeat domain"/>
    <property type="match status" value="1"/>
</dbReference>
<proteinExistence type="inferred from homology"/>
<protein>
    <recommendedName>
        <fullName evidence="3">KIF-binding protein</fullName>
    </recommendedName>
</protein>
<dbReference type="InterPro" id="IPR011990">
    <property type="entry name" value="TPR-like_helical_dom_sf"/>
</dbReference>
<reference evidence="7 8" key="1">
    <citation type="journal article" date="2017" name="Gigascience">
        <title>Draft genome of the honey bee ectoparasitic mite, Tropilaelaps mercedesae, is shaped by the parasitic life history.</title>
        <authorList>
            <person name="Dong X."/>
            <person name="Armstrong S.D."/>
            <person name="Xia D."/>
            <person name="Makepeace B.L."/>
            <person name="Darby A.C."/>
            <person name="Kadowaki T."/>
        </authorList>
    </citation>
    <scope>NUCLEOTIDE SEQUENCE [LARGE SCALE GENOMIC DNA]</scope>
    <source>
        <strain evidence="7">Wuxi-XJTLU</strain>
    </source>
</reference>
<name>A0A1V9Y3R3_9ACAR</name>
<comment type="similarity">
    <text evidence="2">Belongs to the KIF-binding protein family.</text>
</comment>
<dbReference type="OrthoDB" id="409897at2759"/>
<dbReference type="EMBL" id="MNPL01000065">
    <property type="protein sequence ID" value="OQR80372.1"/>
    <property type="molecule type" value="Genomic_DNA"/>
</dbReference>
<evidence type="ECO:0000256" key="6">
    <source>
        <dbReference type="SAM" id="Coils"/>
    </source>
</evidence>
<evidence type="ECO:0000313" key="7">
    <source>
        <dbReference type="EMBL" id="OQR80372.1"/>
    </source>
</evidence>
<dbReference type="GO" id="GO:0000226">
    <property type="term" value="P:microtubule cytoskeleton organization"/>
    <property type="evidence" value="ECO:0007669"/>
    <property type="project" value="TreeGrafter"/>
</dbReference>
<dbReference type="Pfam" id="PF12309">
    <property type="entry name" value="KBP_C"/>
    <property type="match status" value="1"/>
</dbReference>
<evidence type="ECO:0000256" key="5">
    <source>
        <dbReference type="ARBA" id="ARBA00023212"/>
    </source>
</evidence>
<feature type="coiled-coil region" evidence="6">
    <location>
        <begin position="159"/>
        <end position="186"/>
    </location>
</feature>
<comment type="caution">
    <text evidence="7">The sequence shown here is derived from an EMBL/GenBank/DDBJ whole genome shotgun (WGS) entry which is preliminary data.</text>
</comment>
<comment type="subcellular location">
    <subcellularLocation>
        <location evidence="1">Cytoplasm</location>
        <location evidence="1">Cytoskeleton</location>
    </subcellularLocation>
</comment>
<evidence type="ECO:0000256" key="4">
    <source>
        <dbReference type="ARBA" id="ARBA00022490"/>
    </source>
</evidence>
<keyword evidence="6" id="KW-0175">Coiled coil</keyword>
<dbReference type="PANTHER" id="PTHR46321:SF1">
    <property type="entry name" value="KIF-BINDING PROTEIN"/>
    <property type="match status" value="1"/>
</dbReference>
<dbReference type="GO" id="GO:1990535">
    <property type="term" value="P:neuron projection maintenance"/>
    <property type="evidence" value="ECO:0007669"/>
    <property type="project" value="TreeGrafter"/>
</dbReference>
<keyword evidence="4" id="KW-0963">Cytoplasm</keyword>
<dbReference type="InParanoid" id="A0A1V9Y3R3"/>
<dbReference type="PANTHER" id="PTHR46321">
    <property type="entry name" value="KIF1-BINDING PROTEIN"/>
    <property type="match status" value="1"/>
</dbReference>
<dbReference type="InterPro" id="IPR022083">
    <property type="entry name" value="KBP"/>
</dbReference>
<keyword evidence="5" id="KW-0206">Cytoskeleton</keyword>
<evidence type="ECO:0000256" key="3">
    <source>
        <dbReference type="ARBA" id="ARBA00016840"/>
    </source>
</evidence>
<organism evidence="7 8">
    <name type="scientific">Tropilaelaps mercedesae</name>
    <dbReference type="NCBI Taxonomy" id="418985"/>
    <lineage>
        <taxon>Eukaryota</taxon>
        <taxon>Metazoa</taxon>
        <taxon>Ecdysozoa</taxon>
        <taxon>Arthropoda</taxon>
        <taxon>Chelicerata</taxon>
        <taxon>Arachnida</taxon>
        <taxon>Acari</taxon>
        <taxon>Parasitiformes</taxon>
        <taxon>Mesostigmata</taxon>
        <taxon>Gamasina</taxon>
        <taxon>Dermanyssoidea</taxon>
        <taxon>Laelapidae</taxon>
        <taxon>Tropilaelaps</taxon>
    </lineage>
</organism>
<sequence>MAKLRSKFQFAVKNSGWLGKLGSHLRNLRRTKHREGVVDMADKSIQDLYKKARKCIDVNQESDPVREPFRSLYAASEHLGNALNGLKNRADTSEQTQLATAQILYELGLIEAKMEEAGSGVFKFQEALDVLKALPSCPEQDSPARAILWLSVLNQLAIIDSSRSQLEEALQKLKTSEEIYNSLSARFKTEADFDAGTHHLGYLLGKESLPRCFKYSLWTEEEGTKTKYYLAQCYQHLGEKETAAMYCHLTLKKQLKFRDFLSFFDPVDWAINAATLSQFFLYRGNFPFALHLLACADHMLIEASAKGLPEDEEKIADVARCWIKYAVVLLEDSKTLKQNHEDGKPIDLIPAQSLPMKLIDLEDVTATEKEWSVDPAKTYEEARQVFLAAQKKVTKAIAYYNLKDRASDYVRVMQDVSKLYRDLAAFEPAVDRKCKMHKRRVDLLEEMAKVLDPKQYSPELQQIHFELGEVHTEMMELKYQVLPKGALKPTDGPVNKINKLTQKAITHYQTFLDMISNFVAKGTEGADGIPKLEDSYVRSALVARFSIGRLQSKKIVGHPREQLENYEKSKLYYEQVEAYVKKYPDHEHFISGELEVMRDLMNSLPQTIRNLISNAML</sequence>